<accession>A0A4Y9JAP7</accession>
<comment type="caution">
    <text evidence="2">The sequence shown here is derived from an EMBL/GenBank/DDBJ whole genome shotgun (WGS) entry which is preliminary data.</text>
</comment>
<dbReference type="Proteomes" id="UP000297253">
    <property type="component" value="Unassembled WGS sequence"/>
</dbReference>
<dbReference type="GO" id="GO:1990189">
    <property type="term" value="F:protein N-terminal-serine acetyltransferase activity"/>
    <property type="evidence" value="ECO:0007669"/>
    <property type="project" value="TreeGrafter"/>
</dbReference>
<dbReference type="GO" id="GO:0008999">
    <property type="term" value="F:protein-N-terminal-alanine acetyltransferase activity"/>
    <property type="evidence" value="ECO:0007669"/>
    <property type="project" value="TreeGrafter"/>
</dbReference>
<dbReference type="STRING" id="1432788.BU202_08435"/>
<dbReference type="PROSITE" id="PS51186">
    <property type="entry name" value="GNAT"/>
    <property type="match status" value="1"/>
</dbReference>
<dbReference type="InterPro" id="IPR051908">
    <property type="entry name" value="Ribosomal_N-acetyltransferase"/>
</dbReference>
<dbReference type="Gene3D" id="3.40.630.30">
    <property type="match status" value="1"/>
</dbReference>
<evidence type="ECO:0000313" key="2">
    <source>
        <dbReference type="EMBL" id="TFU96875.1"/>
    </source>
</evidence>
<dbReference type="PANTHER" id="PTHR43441">
    <property type="entry name" value="RIBOSOMAL-PROTEIN-SERINE ACETYLTRANSFERASE"/>
    <property type="match status" value="1"/>
</dbReference>
<dbReference type="InterPro" id="IPR016181">
    <property type="entry name" value="Acyl_CoA_acyltransferase"/>
</dbReference>
<proteinExistence type="predicted"/>
<keyword evidence="2" id="KW-0808">Transferase</keyword>
<sequence>MRLLSQLHGPASPAQHWTYLSITPFTERSDFHQYLADMMASTDPYYLTIIDKASNRAVGTFALMRIDTKNRVIEMGWVIYSDELQQTRQATEAQYLVMKYVFETLKYRRYEWKCDHLNQPSRQAAKRLGFTYEGTFRQAVVYKGKNRDTDWFSLLDKEWPDKKQALEQWLADSNFDADGQQLIRLSQLHTNATPSNTLS</sequence>
<dbReference type="FunFam" id="3.40.630.30:FF:000047">
    <property type="entry name" value="Acetyltransferase, GNAT family"/>
    <property type="match status" value="1"/>
</dbReference>
<evidence type="ECO:0000313" key="3">
    <source>
        <dbReference type="Proteomes" id="UP000297253"/>
    </source>
</evidence>
<dbReference type="RefSeq" id="WP_135182758.1">
    <property type="nucleotide sequence ID" value="NZ_JADGKZ010000021.1"/>
</dbReference>
<dbReference type="EMBL" id="SPPD01000021">
    <property type="protein sequence ID" value="TFU96875.1"/>
    <property type="molecule type" value="Genomic_DNA"/>
</dbReference>
<dbReference type="InterPro" id="IPR000182">
    <property type="entry name" value="GNAT_dom"/>
</dbReference>
<dbReference type="Pfam" id="PF13302">
    <property type="entry name" value="Acetyltransf_3"/>
    <property type="match status" value="1"/>
</dbReference>
<feature type="domain" description="N-acetyltransferase" evidence="1">
    <location>
        <begin position="1"/>
        <end position="148"/>
    </location>
</feature>
<dbReference type="PANTHER" id="PTHR43441:SF2">
    <property type="entry name" value="FAMILY ACETYLTRANSFERASE, PUTATIVE (AFU_ORTHOLOGUE AFUA_7G00850)-RELATED"/>
    <property type="match status" value="1"/>
</dbReference>
<evidence type="ECO:0000259" key="1">
    <source>
        <dbReference type="PROSITE" id="PS51186"/>
    </source>
</evidence>
<gene>
    <name evidence="2" type="ORF">E4T82_10570</name>
</gene>
<protein>
    <submittedName>
        <fullName evidence="2">N-acetyltransferase</fullName>
    </submittedName>
</protein>
<dbReference type="AlphaFoldDB" id="A0A4Y9JAP7"/>
<name>A0A4Y9JAP7_9STRE</name>
<organism evidence="2 3">
    <name type="scientific">Streptococcus cuniculi</name>
    <dbReference type="NCBI Taxonomy" id="1432788"/>
    <lineage>
        <taxon>Bacteria</taxon>
        <taxon>Bacillati</taxon>
        <taxon>Bacillota</taxon>
        <taxon>Bacilli</taxon>
        <taxon>Lactobacillales</taxon>
        <taxon>Streptococcaceae</taxon>
        <taxon>Streptococcus</taxon>
    </lineage>
</organism>
<reference evidence="2 3" key="1">
    <citation type="submission" date="2019-03" db="EMBL/GenBank/DDBJ databases">
        <title>Diversity of the mouse oral microbiome.</title>
        <authorList>
            <person name="Joseph S."/>
            <person name="Aduse-Opoku J."/>
            <person name="Curtis M."/>
            <person name="Wade W."/>
            <person name="Hashim A."/>
        </authorList>
    </citation>
    <scope>NUCLEOTIDE SEQUENCE [LARGE SCALE GENOMIC DNA]</scope>
    <source>
        <strain evidence="2 3">WM131</strain>
    </source>
</reference>
<dbReference type="SUPFAM" id="SSF55729">
    <property type="entry name" value="Acyl-CoA N-acyltransferases (Nat)"/>
    <property type="match status" value="1"/>
</dbReference>
<dbReference type="OrthoDB" id="9795199at2"/>